<accession>X1VNJ2</accession>
<dbReference type="AlphaFoldDB" id="X1VNJ2"/>
<proteinExistence type="predicted"/>
<feature type="non-terminal residue" evidence="1">
    <location>
        <position position="1"/>
    </location>
</feature>
<gene>
    <name evidence="1" type="ORF">S12H4_58750</name>
</gene>
<name>X1VNJ2_9ZZZZ</name>
<reference evidence="1" key="1">
    <citation type="journal article" date="2014" name="Front. Microbiol.">
        <title>High frequency of phylogenetically diverse reductive dehalogenase-homologous genes in deep subseafloor sedimentary metagenomes.</title>
        <authorList>
            <person name="Kawai M."/>
            <person name="Futagami T."/>
            <person name="Toyoda A."/>
            <person name="Takaki Y."/>
            <person name="Nishi S."/>
            <person name="Hori S."/>
            <person name="Arai W."/>
            <person name="Tsubouchi T."/>
            <person name="Morono Y."/>
            <person name="Uchiyama I."/>
            <person name="Ito T."/>
            <person name="Fujiyama A."/>
            <person name="Inagaki F."/>
            <person name="Takami H."/>
        </authorList>
    </citation>
    <scope>NUCLEOTIDE SEQUENCE</scope>
    <source>
        <strain evidence="1">Expedition CK06-06</strain>
    </source>
</reference>
<comment type="caution">
    <text evidence="1">The sequence shown here is derived from an EMBL/GenBank/DDBJ whole genome shotgun (WGS) entry which is preliminary data.</text>
</comment>
<sequence>GQKGDELKRTGCYPKALSFKTVFWQLTQKSPFEANGTG</sequence>
<dbReference type="EMBL" id="BARW01038236">
    <property type="protein sequence ID" value="GAJ21377.1"/>
    <property type="molecule type" value="Genomic_DNA"/>
</dbReference>
<organism evidence="1">
    <name type="scientific">marine sediment metagenome</name>
    <dbReference type="NCBI Taxonomy" id="412755"/>
    <lineage>
        <taxon>unclassified sequences</taxon>
        <taxon>metagenomes</taxon>
        <taxon>ecological metagenomes</taxon>
    </lineage>
</organism>
<evidence type="ECO:0000313" key="1">
    <source>
        <dbReference type="EMBL" id="GAJ21377.1"/>
    </source>
</evidence>
<protein>
    <submittedName>
        <fullName evidence="1">Uncharacterized protein</fullName>
    </submittedName>
</protein>